<dbReference type="InterPro" id="IPR012910">
    <property type="entry name" value="Plug_dom"/>
</dbReference>
<dbReference type="InterPro" id="IPR000531">
    <property type="entry name" value="Beta-barrel_TonB"/>
</dbReference>
<dbReference type="InterPro" id="IPR037066">
    <property type="entry name" value="Plug_dom_sf"/>
</dbReference>
<sequence length="705" mass="78359">MSHISFPAATDLRLSLTIRRALGLSLSGALLALPLAALAQDSAATTASEDSETMVIMGTALKVDTPALETPRTTSMVDEDELEKRAVTKYDEAFQYRSGVVSQPYGSDNNADWMFLRGFSAEGSTYQDGLRLFRTGGYFWWMTEPFGLERVELLKGPASILYGEAPPGGVINAISKRPTEEPRGEFEVQAGNKGHRQVGVDVSGPVTGRDDMRYRMVGLYRDGDGELEGTEKERYYFAPSLAVDFSEDTTVTFLASVQKDEGVPTTAFFPAYGTLYDTPFGKIDRDTNLGEPGYDNIEQTQVSLGYELEHRLNDTWEFQQNFRYSHLDLDLRSVYPFPSNTSRNVGRGIIYRDGDYDAYTIDNRLIARTYGADFENTFLVGVDYQNLDLGYADGDSFSFGTIDVFDPEYGNYTPVREAAFIDHDVDKKQLGLYVQDQFRLNEDWIFLLGARHDSVESSDETATTRQSYDDNQLSLSAGVMYLADNGLSPYASYSESFTPLASSDADGNAYEPLEGKQFEVGVKYAPASFDGYVTVAAFDLTEDNTLITSEAGPQRQIGERRSTGFEIEGVGYLTDNLKLTTSYTYTDTRVDVSESQQDQRAPLIPYHMASAWLDYDFSAGAVEGLSVGGGMRYVGETAASPGSGIDRDVPSYTLYDAMARYDFNAHWTAQVNVNNITDEEYVSGCDYYCYYGESRSVIGSLKYRW</sequence>
<dbReference type="Gene3D" id="2.170.130.10">
    <property type="entry name" value="TonB-dependent receptor, plug domain"/>
    <property type="match status" value="1"/>
</dbReference>
<keyword evidence="6 14" id="KW-0812">Transmembrane</keyword>
<evidence type="ECO:0000256" key="11">
    <source>
        <dbReference type="ARBA" id="ARBA00023136"/>
    </source>
</evidence>
<keyword evidence="20" id="KW-1185">Reference proteome</keyword>
<keyword evidence="9" id="KW-0406">Ion transport</keyword>
<evidence type="ECO:0000313" key="20">
    <source>
        <dbReference type="Proteomes" id="UP001500074"/>
    </source>
</evidence>
<keyword evidence="8" id="KW-0408">Iron</keyword>
<evidence type="ECO:0000256" key="1">
    <source>
        <dbReference type="ARBA" id="ARBA00004571"/>
    </source>
</evidence>
<dbReference type="Pfam" id="PF00593">
    <property type="entry name" value="TonB_dep_Rec_b-barrel"/>
    <property type="match status" value="1"/>
</dbReference>
<evidence type="ECO:0000313" key="19">
    <source>
        <dbReference type="EMBL" id="GAA5171326.1"/>
    </source>
</evidence>
<protein>
    <submittedName>
        <fullName evidence="19">TonB-dependent siderophore receptor FhuA</fullName>
    </submittedName>
</protein>
<comment type="caution">
    <text evidence="19">The sequence shown here is derived from an EMBL/GenBank/DDBJ whole genome shotgun (WGS) entry which is preliminary data.</text>
</comment>
<accession>A0ABP9R3X5</accession>
<keyword evidence="5" id="KW-0410">Iron transport</keyword>
<keyword evidence="7 16" id="KW-0732">Signal</keyword>
<dbReference type="InterPro" id="IPR010105">
    <property type="entry name" value="TonB_sidphr_rcpt"/>
</dbReference>
<evidence type="ECO:0000256" key="8">
    <source>
        <dbReference type="ARBA" id="ARBA00023004"/>
    </source>
</evidence>
<dbReference type="EMBL" id="BAABKI010000009">
    <property type="protein sequence ID" value="GAA5171326.1"/>
    <property type="molecule type" value="Genomic_DNA"/>
</dbReference>
<organism evidence="19 20">
    <name type="scientific">Modicisalibacter zincidurans</name>
    <dbReference type="NCBI Taxonomy" id="1178777"/>
    <lineage>
        <taxon>Bacteria</taxon>
        <taxon>Pseudomonadati</taxon>
        <taxon>Pseudomonadota</taxon>
        <taxon>Gammaproteobacteria</taxon>
        <taxon>Oceanospirillales</taxon>
        <taxon>Halomonadaceae</taxon>
        <taxon>Modicisalibacter</taxon>
    </lineage>
</organism>
<dbReference type="Pfam" id="PF07715">
    <property type="entry name" value="Plug"/>
    <property type="match status" value="1"/>
</dbReference>
<evidence type="ECO:0000256" key="4">
    <source>
        <dbReference type="ARBA" id="ARBA00022452"/>
    </source>
</evidence>
<keyword evidence="4 14" id="KW-1134">Transmembrane beta strand</keyword>
<name>A0ABP9R3X5_9GAMM</name>
<dbReference type="InterPro" id="IPR039426">
    <property type="entry name" value="TonB-dep_rcpt-like"/>
</dbReference>
<keyword evidence="11 14" id="KW-0472">Membrane</keyword>
<feature type="domain" description="TonB-dependent receptor-like beta-barrel" evidence="17">
    <location>
        <begin position="246"/>
        <end position="676"/>
    </location>
</feature>
<evidence type="ECO:0000256" key="3">
    <source>
        <dbReference type="ARBA" id="ARBA00022448"/>
    </source>
</evidence>
<evidence type="ECO:0000259" key="17">
    <source>
        <dbReference type="Pfam" id="PF00593"/>
    </source>
</evidence>
<keyword evidence="3 14" id="KW-0813">Transport</keyword>
<dbReference type="PANTHER" id="PTHR32552">
    <property type="entry name" value="FERRICHROME IRON RECEPTOR-RELATED"/>
    <property type="match status" value="1"/>
</dbReference>
<evidence type="ECO:0000256" key="5">
    <source>
        <dbReference type="ARBA" id="ARBA00022496"/>
    </source>
</evidence>
<keyword evidence="13 14" id="KW-0998">Cell outer membrane</keyword>
<evidence type="ECO:0000256" key="14">
    <source>
        <dbReference type="PROSITE-ProRule" id="PRU01360"/>
    </source>
</evidence>
<evidence type="ECO:0000256" key="6">
    <source>
        <dbReference type="ARBA" id="ARBA00022692"/>
    </source>
</evidence>
<dbReference type="SUPFAM" id="SSF56935">
    <property type="entry name" value="Porins"/>
    <property type="match status" value="1"/>
</dbReference>
<evidence type="ECO:0000256" key="15">
    <source>
        <dbReference type="RuleBase" id="RU003357"/>
    </source>
</evidence>
<feature type="domain" description="TonB-dependent receptor plug" evidence="18">
    <location>
        <begin position="68"/>
        <end position="170"/>
    </location>
</feature>
<dbReference type="NCBIfam" id="TIGR01783">
    <property type="entry name" value="TonB-siderophor"/>
    <property type="match status" value="1"/>
</dbReference>
<evidence type="ECO:0000256" key="7">
    <source>
        <dbReference type="ARBA" id="ARBA00022729"/>
    </source>
</evidence>
<proteinExistence type="inferred from homology"/>
<dbReference type="RefSeq" id="WP_031384615.1">
    <property type="nucleotide sequence ID" value="NZ_BAABKI010000009.1"/>
</dbReference>
<evidence type="ECO:0000256" key="16">
    <source>
        <dbReference type="SAM" id="SignalP"/>
    </source>
</evidence>
<dbReference type="PROSITE" id="PS52016">
    <property type="entry name" value="TONB_DEPENDENT_REC_3"/>
    <property type="match status" value="1"/>
</dbReference>
<dbReference type="Gene3D" id="2.40.170.20">
    <property type="entry name" value="TonB-dependent receptor, beta-barrel domain"/>
    <property type="match status" value="1"/>
</dbReference>
<keyword evidence="10 15" id="KW-0798">TonB box</keyword>
<evidence type="ECO:0000256" key="10">
    <source>
        <dbReference type="ARBA" id="ARBA00023077"/>
    </source>
</evidence>
<feature type="signal peptide" evidence="16">
    <location>
        <begin position="1"/>
        <end position="39"/>
    </location>
</feature>
<feature type="chain" id="PRO_5046297224" evidence="16">
    <location>
        <begin position="40"/>
        <end position="705"/>
    </location>
</feature>
<dbReference type="CDD" id="cd01347">
    <property type="entry name" value="ligand_gated_channel"/>
    <property type="match status" value="1"/>
</dbReference>
<evidence type="ECO:0000259" key="18">
    <source>
        <dbReference type="Pfam" id="PF07715"/>
    </source>
</evidence>
<dbReference type="PANTHER" id="PTHR32552:SF68">
    <property type="entry name" value="FERRICHROME OUTER MEMBRANE TRANSPORTER_PHAGE RECEPTOR"/>
    <property type="match status" value="1"/>
</dbReference>
<evidence type="ECO:0000256" key="9">
    <source>
        <dbReference type="ARBA" id="ARBA00023065"/>
    </source>
</evidence>
<evidence type="ECO:0000256" key="12">
    <source>
        <dbReference type="ARBA" id="ARBA00023170"/>
    </source>
</evidence>
<dbReference type="Proteomes" id="UP001500074">
    <property type="component" value="Unassembled WGS sequence"/>
</dbReference>
<reference evidence="20" key="1">
    <citation type="journal article" date="2019" name="Int. J. Syst. Evol. Microbiol.">
        <title>The Global Catalogue of Microorganisms (GCM) 10K type strain sequencing project: providing services to taxonomists for standard genome sequencing and annotation.</title>
        <authorList>
            <consortium name="The Broad Institute Genomics Platform"/>
            <consortium name="The Broad Institute Genome Sequencing Center for Infectious Disease"/>
            <person name="Wu L."/>
            <person name="Ma J."/>
        </authorList>
    </citation>
    <scope>NUCLEOTIDE SEQUENCE [LARGE SCALE GENOMIC DNA]</scope>
    <source>
        <strain evidence="20">JCM 18472</strain>
    </source>
</reference>
<comment type="subcellular location">
    <subcellularLocation>
        <location evidence="1 14">Cell outer membrane</location>
        <topology evidence="1 14">Multi-pass membrane protein</topology>
    </subcellularLocation>
</comment>
<evidence type="ECO:0000256" key="13">
    <source>
        <dbReference type="ARBA" id="ARBA00023237"/>
    </source>
</evidence>
<comment type="similarity">
    <text evidence="2 14 15">Belongs to the TonB-dependent receptor family.</text>
</comment>
<gene>
    <name evidence="19" type="primary">fhuA</name>
    <name evidence="19" type="ORF">GCM10023342_05920</name>
</gene>
<dbReference type="InterPro" id="IPR036942">
    <property type="entry name" value="Beta-barrel_TonB_sf"/>
</dbReference>
<keyword evidence="12 19" id="KW-0675">Receptor</keyword>
<evidence type="ECO:0000256" key="2">
    <source>
        <dbReference type="ARBA" id="ARBA00009810"/>
    </source>
</evidence>